<dbReference type="InterPro" id="IPR018247">
    <property type="entry name" value="EF_Hand_1_Ca_BS"/>
</dbReference>
<feature type="region of interest" description="Disordered" evidence="1">
    <location>
        <begin position="578"/>
        <end position="639"/>
    </location>
</feature>
<feature type="non-terminal residue" evidence="3">
    <location>
        <position position="1"/>
    </location>
</feature>
<dbReference type="PANTHER" id="PTHR16213">
    <property type="entry name" value="SELENOPROTEIN N"/>
    <property type="match status" value="1"/>
</dbReference>
<evidence type="ECO:0000259" key="2">
    <source>
        <dbReference type="PROSITE" id="PS50222"/>
    </source>
</evidence>
<evidence type="ECO:0000256" key="1">
    <source>
        <dbReference type="SAM" id="MobiDB-lite"/>
    </source>
</evidence>
<comment type="caution">
    <text evidence="3">The sequence shown here is derived from an EMBL/GenBank/DDBJ whole genome shotgun (WGS) entry which is preliminary data.</text>
</comment>
<gene>
    <name evidence="3" type="ORF">BOX15_Mlig033555g3</name>
</gene>
<dbReference type="InterPro" id="IPR002048">
    <property type="entry name" value="EF_hand_dom"/>
</dbReference>
<proteinExistence type="predicted"/>
<dbReference type="GO" id="GO:0055074">
    <property type="term" value="P:calcium ion homeostasis"/>
    <property type="evidence" value="ECO:0007669"/>
    <property type="project" value="TreeGrafter"/>
</dbReference>
<dbReference type="AlphaFoldDB" id="A0A267DUT5"/>
<evidence type="ECO:0000313" key="3">
    <source>
        <dbReference type="EMBL" id="PAA53073.1"/>
    </source>
</evidence>
<feature type="region of interest" description="Disordered" evidence="1">
    <location>
        <begin position="8"/>
        <end position="32"/>
    </location>
</feature>
<feature type="domain" description="EF-hand" evidence="2">
    <location>
        <begin position="110"/>
        <end position="145"/>
    </location>
</feature>
<organism evidence="3 4">
    <name type="scientific">Macrostomum lignano</name>
    <dbReference type="NCBI Taxonomy" id="282301"/>
    <lineage>
        <taxon>Eukaryota</taxon>
        <taxon>Metazoa</taxon>
        <taxon>Spiralia</taxon>
        <taxon>Lophotrochozoa</taxon>
        <taxon>Platyhelminthes</taxon>
        <taxon>Rhabditophora</taxon>
        <taxon>Macrostomorpha</taxon>
        <taxon>Macrostomida</taxon>
        <taxon>Macrostomidae</taxon>
        <taxon>Macrostomum</taxon>
    </lineage>
</organism>
<dbReference type="Proteomes" id="UP000215902">
    <property type="component" value="Unassembled WGS sequence"/>
</dbReference>
<keyword evidence="4" id="KW-1185">Reference proteome</keyword>
<dbReference type="GO" id="GO:0005509">
    <property type="term" value="F:calcium ion binding"/>
    <property type="evidence" value="ECO:0007669"/>
    <property type="project" value="InterPro"/>
</dbReference>
<dbReference type="PANTHER" id="PTHR16213:SF78">
    <property type="entry name" value="SELENOPROTEIN N"/>
    <property type="match status" value="1"/>
</dbReference>
<name>A0A267DUT5_9PLAT</name>
<dbReference type="EMBL" id="NIVC01003140">
    <property type="protein sequence ID" value="PAA53073.1"/>
    <property type="molecule type" value="Genomic_DNA"/>
</dbReference>
<protein>
    <recommendedName>
        <fullName evidence="2">EF-hand domain-containing protein</fullName>
    </recommendedName>
</protein>
<dbReference type="PROSITE" id="PS50222">
    <property type="entry name" value="EF_HAND_2"/>
    <property type="match status" value="1"/>
</dbReference>
<accession>A0A267DUT5</accession>
<dbReference type="GO" id="GO:0005789">
    <property type="term" value="C:endoplasmic reticulum membrane"/>
    <property type="evidence" value="ECO:0007669"/>
    <property type="project" value="TreeGrafter"/>
</dbReference>
<dbReference type="OrthoDB" id="10062435at2759"/>
<sequence length="658" mass="72436">LFDTAEVMPSQQAQLQRQRERRESNEQQMQQPAVTAESSVYYELEVPSWLVGLTAVWLAAVLLSGCYLYQLDAGHWAEMRTAFGVELQSDDHANPPMRILRLSASQLIAQLGEDKARLFALLDRDGNGLVSITEYEALVHHVRQDARHPAVLQVSGDFMYPQNECETPTDSDSCIQLSYNLVPPQSVKVLGSHQQHFVPYTRYDPVSNTLATVAQSENNDTASPAQQETAAALADFASAGTVDNITVPVDSVTITTAFLPRLPKKLDQLRLGDPYTLIGPAPMGLQFFYSKQCRIKPGVYFEPGDAALAALLRPLHPHVFLYPRHDAGRDSAAAVLRAESPTHLELVFRLHPELQLAPFGAPRSVYLTPEGLEGRLIIRRSGGVEHLELGLPQPALANRSFSQIESPHDILETGVVSLPRLSVISLKKSYKHLHNWTNEISMPATLTILRSHMLPHLAAQFYANLSTALAVNSKALGAGDAKPIHVVLAVGSSQFGCDPNCRLLRDFAFADQYVMLRLRHYYTNVWINLADTGAVAEFIKLTGVSDTSKPFAPLTCQLLHPETLRVLANYEAGDLRKALQPPEDLPNPLPPTPEAVVAGAEPYPRPHGNLLSSQSPGEESPSAPEDPDIRLQQEQKAMDAIKQQVADSYMQFLMSSKA</sequence>
<dbReference type="PROSITE" id="PS00018">
    <property type="entry name" value="EF_HAND_1"/>
    <property type="match status" value="1"/>
</dbReference>
<feature type="compositionally biased region" description="Pro residues" evidence="1">
    <location>
        <begin position="583"/>
        <end position="593"/>
    </location>
</feature>
<reference evidence="3 4" key="1">
    <citation type="submission" date="2017-06" db="EMBL/GenBank/DDBJ databases">
        <title>A platform for efficient transgenesis in Macrostomum lignano, a flatworm model organism for stem cell research.</title>
        <authorList>
            <person name="Berezikov E."/>
        </authorList>
    </citation>
    <scope>NUCLEOTIDE SEQUENCE [LARGE SCALE GENOMIC DNA]</scope>
    <source>
        <strain evidence="3">DV1</strain>
        <tissue evidence="3">Whole organism</tissue>
    </source>
</reference>
<evidence type="ECO:0000313" key="4">
    <source>
        <dbReference type="Proteomes" id="UP000215902"/>
    </source>
</evidence>
<feature type="compositionally biased region" description="Basic and acidic residues" evidence="1">
    <location>
        <begin position="627"/>
        <end position="639"/>
    </location>
</feature>